<dbReference type="Proteomes" id="UP000218288">
    <property type="component" value="Chromosome"/>
</dbReference>
<dbReference type="SUPFAM" id="SSF50494">
    <property type="entry name" value="Trypsin-like serine proteases"/>
    <property type="match status" value="1"/>
</dbReference>
<dbReference type="OrthoDB" id="8436659at2"/>
<evidence type="ECO:0000313" key="4">
    <source>
        <dbReference type="Proteomes" id="UP000218288"/>
    </source>
</evidence>
<feature type="compositionally biased region" description="Basic and acidic residues" evidence="1">
    <location>
        <begin position="68"/>
        <end position="78"/>
    </location>
</feature>
<dbReference type="EMBL" id="AP014809">
    <property type="protein sequence ID" value="BAU93107.1"/>
    <property type="molecule type" value="Genomic_DNA"/>
</dbReference>
<feature type="region of interest" description="Disordered" evidence="1">
    <location>
        <begin position="28"/>
        <end position="78"/>
    </location>
</feature>
<evidence type="ECO:0008006" key="5">
    <source>
        <dbReference type="Google" id="ProtNLM"/>
    </source>
</evidence>
<name>A0A160PI18_9HYPH</name>
<dbReference type="AlphaFoldDB" id="A0A160PI18"/>
<feature type="signal peptide" evidence="2">
    <location>
        <begin position="1"/>
        <end position="29"/>
    </location>
</feature>
<proteinExistence type="predicted"/>
<evidence type="ECO:0000256" key="1">
    <source>
        <dbReference type="SAM" id="MobiDB-lite"/>
    </source>
</evidence>
<organism evidence="3 4">
    <name type="scientific">Methylorubrum populi</name>
    <dbReference type="NCBI Taxonomy" id="223967"/>
    <lineage>
        <taxon>Bacteria</taxon>
        <taxon>Pseudomonadati</taxon>
        <taxon>Pseudomonadota</taxon>
        <taxon>Alphaproteobacteria</taxon>
        <taxon>Hyphomicrobiales</taxon>
        <taxon>Methylobacteriaceae</taxon>
        <taxon>Methylorubrum</taxon>
    </lineage>
</organism>
<accession>A0A160PI18</accession>
<evidence type="ECO:0000313" key="3">
    <source>
        <dbReference type="EMBL" id="BAU93107.1"/>
    </source>
</evidence>
<sequence>MAQGRRARRVLAVGGMLAVVALARGGASAGGDPTHLSTPLSPNPPTRTAPAAGDSAGGVSRSAALYPRDGRRELTSGDRARYPGAGVLWCRRSDGVPQKAAAAWLIGTASTVMLNAHNFRNRQLETTRPVGDCYFQIGGRNYDFVAESLRLGVAADATRLHITDDWALLRLARPADALRQAVPEAALDLSTGDLALPVTLVAPGGHQNYRGDSSLETCTVRRIDPPTEGGIRRARHDCNDGYGGSGSGLFDEAGRLVAMQSASLSMNSRHAFDIEFHYGSALLIEGELLDALRRAQREDVAPQAP</sequence>
<dbReference type="RefSeq" id="WP_096486899.1">
    <property type="nucleotide sequence ID" value="NZ_AP014809.1"/>
</dbReference>
<keyword evidence="2" id="KW-0732">Signal</keyword>
<dbReference type="Pfam" id="PF13365">
    <property type="entry name" value="Trypsin_2"/>
    <property type="match status" value="1"/>
</dbReference>
<protein>
    <recommendedName>
        <fullName evidence="5">Serine protease</fullName>
    </recommendedName>
</protein>
<evidence type="ECO:0000256" key="2">
    <source>
        <dbReference type="SAM" id="SignalP"/>
    </source>
</evidence>
<reference evidence="3 4" key="1">
    <citation type="journal article" date="2016" name="Genome Announc.">
        <title>Complete Genome Sequence of Methylobacterium populi P-1M, Isolated from Pink-Pigmented Household Biofilm.</title>
        <authorList>
            <person name="Morohoshi T."/>
            <person name="Ikeda T."/>
        </authorList>
    </citation>
    <scope>NUCLEOTIDE SEQUENCE [LARGE SCALE GENOMIC DNA]</scope>
    <source>
        <strain evidence="3 4">P-1M</strain>
    </source>
</reference>
<gene>
    <name evidence="3" type="ORF">MPPM_4502</name>
</gene>
<dbReference type="InterPro" id="IPR009003">
    <property type="entry name" value="Peptidase_S1_PA"/>
</dbReference>
<feature type="chain" id="PRO_5007819546" description="Serine protease" evidence="2">
    <location>
        <begin position="30"/>
        <end position="305"/>
    </location>
</feature>